<proteinExistence type="predicted"/>
<feature type="compositionally biased region" description="Low complexity" evidence="2">
    <location>
        <begin position="360"/>
        <end position="376"/>
    </location>
</feature>
<feature type="coiled-coil region" evidence="1">
    <location>
        <begin position="129"/>
        <end position="161"/>
    </location>
</feature>
<evidence type="ECO:0000313" key="4">
    <source>
        <dbReference type="Proteomes" id="UP000654075"/>
    </source>
</evidence>
<name>A0A813F3B5_POLGL</name>
<protein>
    <submittedName>
        <fullName evidence="3">Uncharacterized protein</fullName>
    </submittedName>
</protein>
<feature type="compositionally biased region" description="Acidic residues" evidence="2">
    <location>
        <begin position="679"/>
        <end position="700"/>
    </location>
</feature>
<feature type="compositionally biased region" description="Polar residues" evidence="2">
    <location>
        <begin position="345"/>
        <end position="359"/>
    </location>
</feature>
<accession>A0A813F3B5</accession>
<keyword evidence="1" id="KW-0175">Coiled coil</keyword>
<feature type="region of interest" description="Disordered" evidence="2">
    <location>
        <begin position="1121"/>
        <end position="1143"/>
    </location>
</feature>
<gene>
    <name evidence="3" type="ORF">PGLA1383_LOCUS25151</name>
</gene>
<feature type="region of interest" description="Disordered" evidence="2">
    <location>
        <begin position="643"/>
        <end position="842"/>
    </location>
</feature>
<sequence>MSASDDRPKPSSPRTAVIAPSADPVVTAYAQWLADSLAEHRAREEGLSREISAVREAAAVGAAALIELRSAVQSQLENVAKQLGRLEQDLEATKLELAEVVIDKEADEGELKQEVDHLRRVQESDRHSFRSLFNEVQELQEQKAVESRQAWEREIANLRQLLDSKVGAVEDRVAQRAEAFRDSASQRLEERFDEGREINMGLFRKIDKVMQDQLEHLRQTQVEIETKQTSAQVATEKLRSGLEECELTLARKFQTLHEQLEPRVSMIEESQRSADNALEHFRGQVKDLLMAASRHSAEAIESAAADLQVNKQPSALQVRAESGSSHGGDGSRGTSSSGRNGSEAPRTSATATAEPTVQGASAKSAAPSRAKAANSAVPQPSMSTPVTGSTSTDAWRFSHSISAPVAAPAPTAPGGKPMWTVVIGLAVCIILCLSNLLRGSGKSTSMAPVRQTLPPSHNLAATLELIRMRSLSDDSGTLKWFDDVGPTLSQDVALAAVAGLGCEAHSLSSRLHLFRPEGRPLVSEGLQTEEDISKEKEAETAWQDKLFHYVPLAQAYGGSAIGIAKRLKKRLTSAAEAGLWAMLEGKDHNVQESLAAIISCNKDPLAIRTDERKKRVAKFEKNMKEKVMKKHTDKLQARLEAQLEAQSSQEPGSSADAASHDDGLGTADKIEGGVNIGAEVEEGEGSESDDTSEAESESNESEEHVLVEEEEEGVETEEQLKESAESLAIEKHQKESKEDNLEKADDLKVDELKGSSQDNLEKVDELKESAEKADDSGMEKFVKQLSRFNREASKDKTEPVETEEEKQRKIEEEKARAEEEKRRITQEEQDKENAEVLERQRQEAVRRTARLERFDNAQLDRATRSLQAFRVSLLGKFKTQHKAYEKLNVNRGIPMPLTALAEKAMKLLAFNLNDAHEVVSFLETLSQGPDFDYDVLEMALRYATPVTSLLEMRKRLVQLNLTIEEGFRGMSIWTHKVMDVGTFERPMLISGVLSLDANHLFRMADVAQPGGRQDELTGSAFEFALSHSHVLAWLEVFQGRLLAKYPDPATAFQLAAKLLPQGIEEVIENAAALEVPLSPLGFPSQCMAGTFAFLHAHTRGKVTLASLLKLLRQAFPMTPAQLEGSRQNKLTGRPSDEDAPKEAANFAKKPLRKASKGKATNRQSAFLVGAEMPALGTRGFSSEDQESALLGVQMIRQRSWLFGGHEQAFAAMRKRCQGGSPGGSNSLTFQDGGGVSFQDWPQVMDMFNMTDAKQWTLVFGHIVQWQHVHWDATLKGGKDAALVNFHPIFSLLLSSCLMRHGTLLQLCWSCSSCQIFSCLDSAKTTYRATETKFVKLRKSSQWQVSASAQMTESTFDSICAVREGHAVLQHGTST</sequence>
<feature type="compositionally biased region" description="Basic and acidic residues" evidence="2">
    <location>
        <begin position="718"/>
        <end position="842"/>
    </location>
</feature>
<feature type="region of interest" description="Disordered" evidence="2">
    <location>
        <begin position="313"/>
        <end position="392"/>
    </location>
</feature>
<keyword evidence="4" id="KW-1185">Reference proteome</keyword>
<feature type="compositionally biased region" description="Low complexity" evidence="2">
    <location>
        <begin position="332"/>
        <end position="342"/>
    </location>
</feature>
<feature type="compositionally biased region" description="Acidic residues" evidence="2">
    <location>
        <begin position="708"/>
        <end position="717"/>
    </location>
</feature>
<feature type="compositionally biased region" description="Basic and acidic residues" evidence="2">
    <location>
        <begin position="658"/>
        <end position="671"/>
    </location>
</feature>
<feature type="coiled-coil region" evidence="1">
    <location>
        <begin position="69"/>
        <end position="103"/>
    </location>
</feature>
<dbReference type="OrthoDB" id="425556at2759"/>
<organism evidence="3 4">
    <name type="scientific">Polarella glacialis</name>
    <name type="common">Dinoflagellate</name>
    <dbReference type="NCBI Taxonomy" id="89957"/>
    <lineage>
        <taxon>Eukaryota</taxon>
        <taxon>Sar</taxon>
        <taxon>Alveolata</taxon>
        <taxon>Dinophyceae</taxon>
        <taxon>Suessiales</taxon>
        <taxon>Suessiaceae</taxon>
        <taxon>Polarella</taxon>
    </lineage>
</organism>
<evidence type="ECO:0000256" key="1">
    <source>
        <dbReference type="SAM" id="Coils"/>
    </source>
</evidence>
<evidence type="ECO:0000256" key="2">
    <source>
        <dbReference type="SAM" id="MobiDB-lite"/>
    </source>
</evidence>
<feature type="compositionally biased region" description="Polar residues" evidence="2">
    <location>
        <begin position="377"/>
        <end position="392"/>
    </location>
</feature>
<dbReference type="Proteomes" id="UP000654075">
    <property type="component" value="Unassembled WGS sequence"/>
</dbReference>
<reference evidence="3" key="1">
    <citation type="submission" date="2021-02" db="EMBL/GenBank/DDBJ databases">
        <authorList>
            <person name="Dougan E. K."/>
            <person name="Rhodes N."/>
            <person name="Thang M."/>
            <person name="Chan C."/>
        </authorList>
    </citation>
    <scope>NUCLEOTIDE SEQUENCE</scope>
</reference>
<dbReference type="EMBL" id="CAJNNV010020872">
    <property type="protein sequence ID" value="CAE8607214.1"/>
    <property type="molecule type" value="Genomic_DNA"/>
</dbReference>
<evidence type="ECO:0000313" key="3">
    <source>
        <dbReference type="EMBL" id="CAE8607214.1"/>
    </source>
</evidence>
<comment type="caution">
    <text evidence="3">The sequence shown here is derived from an EMBL/GenBank/DDBJ whole genome shotgun (WGS) entry which is preliminary data.</text>
</comment>